<organism evidence="4 5">
    <name type="scientific">Xylaria arbuscula</name>
    <dbReference type="NCBI Taxonomy" id="114810"/>
    <lineage>
        <taxon>Eukaryota</taxon>
        <taxon>Fungi</taxon>
        <taxon>Dikarya</taxon>
        <taxon>Ascomycota</taxon>
        <taxon>Pezizomycotina</taxon>
        <taxon>Sordariomycetes</taxon>
        <taxon>Xylariomycetidae</taxon>
        <taxon>Xylariales</taxon>
        <taxon>Xylariaceae</taxon>
        <taxon>Xylaria</taxon>
    </lineage>
</organism>
<comment type="caution">
    <text evidence="4">The sequence shown here is derived from an EMBL/GenBank/DDBJ whole genome shotgun (WGS) entry which is preliminary data.</text>
</comment>
<keyword evidence="3" id="KW-1133">Transmembrane helix</keyword>
<sequence>MLEPNVIFGIVSGSFGLLVTLIGLTSRSVGVHRSRQHLLEVEEQQKKLRRRLRRAEYEIRSLKGINAQGVHDLKRETLNLIDHSHQQIDDFNRFYNKFIESRSVRSWNYVALSAGSNRIRKYARRFETTSSSGRAPLGGAGLSPADWRDVERLRDELDRARQDIEEHPGRLRKLRVKKGVNLEKLGRYANGLVLRFAPSCTGSESSILIVDDLPLPVSSNWEHHKRNDRATRVYPPVDHSRTILTHDGHSYGIPRAPPQVHPQFDRSRRTASVYDDYVYDVPSAPLIRHASPTRSRAGSSKRQGRQRSRHSRSRSQSRRDSMHPTSSGIARSPDSGHYGDDELNTTPTSRIERHPGGGYRSRTSGDRVPLRTSGLGRPESAENNRQPPHRRQSRSRSNETHARPRLYQSHHSERETDEEIRGRDTHQRSSQSTQRDSSLTSRHRAPSRSSYSSRRTGIRQEQQRPNNIDIEVSIPRPLIGYPYSTAMIIV</sequence>
<evidence type="ECO:0000313" key="4">
    <source>
        <dbReference type="EMBL" id="KAJ3551671.1"/>
    </source>
</evidence>
<feature type="compositionally biased region" description="Basic residues" evidence="2">
    <location>
        <begin position="302"/>
        <end position="316"/>
    </location>
</feature>
<keyword evidence="5" id="KW-1185">Reference proteome</keyword>
<feature type="coiled-coil region" evidence="1">
    <location>
        <begin position="38"/>
        <end position="65"/>
    </location>
</feature>
<proteinExistence type="predicted"/>
<feature type="region of interest" description="Disordered" evidence="2">
    <location>
        <begin position="285"/>
        <end position="469"/>
    </location>
</feature>
<dbReference type="Proteomes" id="UP001148614">
    <property type="component" value="Unassembled WGS sequence"/>
</dbReference>
<accession>A0A9W8N2Y3</accession>
<name>A0A9W8N2Y3_9PEZI</name>
<evidence type="ECO:0000256" key="2">
    <source>
        <dbReference type="SAM" id="MobiDB-lite"/>
    </source>
</evidence>
<protein>
    <submittedName>
        <fullName evidence="4">Uncharacterized protein</fullName>
    </submittedName>
</protein>
<keyword evidence="1" id="KW-0175">Coiled coil</keyword>
<evidence type="ECO:0000256" key="1">
    <source>
        <dbReference type="SAM" id="Coils"/>
    </source>
</evidence>
<feature type="compositionally biased region" description="Basic and acidic residues" evidence="2">
    <location>
        <begin position="410"/>
        <end position="427"/>
    </location>
</feature>
<dbReference type="VEuPathDB" id="FungiDB:F4678DRAFT_193695"/>
<evidence type="ECO:0000256" key="3">
    <source>
        <dbReference type="SAM" id="Phobius"/>
    </source>
</evidence>
<evidence type="ECO:0000313" key="5">
    <source>
        <dbReference type="Proteomes" id="UP001148614"/>
    </source>
</evidence>
<keyword evidence="3" id="KW-0472">Membrane</keyword>
<reference evidence="4" key="1">
    <citation type="submission" date="2022-07" db="EMBL/GenBank/DDBJ databases">
        <title>Genome Sequence of Xylaria arbuscula.</title>
        <authorList>
            <person name="Buettner E."/>
        </authorList>
    </citation>
    <scope>NUCLEOTIDE SEQUENCE</scope>
    <source>
        <strain evidence="4">VT107</strain>
    </source>
</reference>
<dbReference type="EMBL" id="JANPWZ010003679">
    <property type="protein sequence ID" value="KAJ3551671.1"/>
    <property type="molecule type" value="Genomic_DNA"/>
</dbReference>
<feature type="compositionally biased region" description="Low complexity" evidence="2">
    <location>
        <begin position="428"/>
        <end position="440"/>
    </location>
</feature>
<gene>
    <name evidence="4" type="ORF">NPX13_g11306</name>
</gene>
<keyword evidence="3" id="KW-0812">Transmembrane</keyword>
<dbReference type="AlphaFoldDB" id="A0A9W8N2Y3"/>
<feature type="transmembrane region" description="Helical" evidence="3">
    <location>
        <begin position="6"/>
        <end position="25"/>
    </location>
</feature>